<comment type="caution">
    <text evidence="1">The sequence shown here is derived from an EMBL/GenBank/DDBJ whole genome shotgun (WGS) entry which is preliminary data.</text>
</comment>
<accession>A0A1F6NYV1</accession>
<evidence type="ECO:0000313" key="1">
    <source>
        <dbReference type="EMBL" id="OGH89085.1"/>
    </source>
</evidence>
<evidence type="ECO:0008006" key="3">
    <source>
        <dbReference type="Google" id="ProtNLM"/>
    </source>
</evidence>
<dbReference type="Gene3D" id="3.30.70.20">
    <property type="match status" value="1"/>
</dbReference>
<organism evidence="1 2">
    <name type="scientific">Candidatus Magasanikbacteria bacterium RIFOXYD2_FULL_36_9</name>
    <dbReference type="NCBI Taxonomy" id="1798707"/>
    <lineage>
        <taxon>Bacteria</taxon>
        <taxon>Candidatus Magasanikiibacteriota</taxon>
    </lineage>
</organism>
<evidence type="ECO:0000313" key="2">
    <source>
        <dbReference type="Proteomes" id="UP000178490"/>
    </source>
</evidence>
<dbReference type="SUPFAM" id="SSF54862">
    <property type="entry name" value="4Fe-4S ferredoxins"/>
    <property type="match status" value="1"/>
</dbReference>
<dbReference type="EMBL" id="MFRC01000046">
    <property type="protein sequence ID" value="OGH89085.1"/>
    <property type="molecule type" value="Genomic_DNA"/>
</dbReference>
<proteinExistence type="predicted"/>
<sequence length="85" mass="9360">MSKCKIIHYRKNCIGCNSCTEHAPGNWEIDATDGKANLKRANGKDDVFIAEISELELADNQRAAQDCPVGIIHILDAQGKDISFE</sequence>
<reference evidence="1 2" key="1">
    <citation type="journal article" date="2016" name="Nat. Commun.">
        <title>Thousands of microbial genomes shed light on interconnected biogeochemical processes in an aquifer system.</title>
        <authorList>
            <person name="Anantharaman K."/>
            <person name="Brown C.T."/>
            <person name="Hug L.A."/>
            <person name="Sharon I."/>
            <person name="Castelle C.J."/>
            <person name="Probst A.J."/>
            <person name="Thomas B.C."/>
            <person name="Singh A."/>
            <person name="Wilkins M.J."/>
            <person name="Karaoz U."/>
            <person name="Brodie E.L."/>
            <person name="Williams K.H."/>
            <person name="Hubbard S.S."/>
            <person name="Banfield J.F."/>
        </authorList>
    </citation>
    <scope>NUCLEOTIDE SEQUENCE [LARGE SCALE GENOMIC DNA]</scope>
</reference>
<gene>
    <name evidence="1" type="ORF">A2537_03415</name>
</gene>
<name>A0A1F6NYV1_9BACT</name>
<dbReference type="Proteomes" id="UP000178490">
    <property type="component" value="Unassembled WGS sequence"/>
</dbReference>
<dbReference type="AlphaFoldDB" id="A0A1F6NYV1"/>
<dbReference type="Pfam" id="PF13459">
    <property type="entry name" value="Fer4_15"/>
    <property type="match status" value="1"/>
</dbReference>
<protein>
    <recommendedName>
        <fullName evidence="3">4Fe-4S ferredoxin-type domain-containing protein</fullName>
    </recommendedName>
</protein>